<dbReference type="Gene3D" id="3.40.50.2300">
    <property type="match status" value="1"/>
</dbReference>
<sequence length="146" mass="16653">MILVVEDSDEDFTALERVLKQSLCKAPIHRVRDGDEAIDYLYRQGPYANAEQAPRPSIILMDLNLPGTDGRDVIQQIKHDYTLKIIPVVVLTSSSNPKDVRDCYQNGTNSYMLKPMGLEQLKFTITDFLHYWLELAIIPDSSINQK</sequence>
<dbReference type="SUPFAM" id="SSF52172">
    <property type="entry name" value="CheY-like"/>
    <property type="match status" value="1"/>
</dbReference>
<dbReference type="PANTHER" id="PTHR44520:SF1">
    <property type="entry name" value="TWO-COMPONENT SYSTEM REGULATORY PROTEIN"/>
    <property type="match status" value="1"/>
</dbReference>
<feature type="modified residue" description="4-aspartylphosphate" evidence="1">
    <location>
        <position position="62"/>
    </location>
</feature>
<keyword evidence="4" id="KW-1185">Reference proteome</keyword>
<evidence type="ECO:0000259" key="2">
    <source>
        <dbReference type="PROSITE" id="PS50110"/>
    </source>
</evidence>
<evidence type="ECO:0000313" key="4">
    <source>
        <dbReference type="Proteomes" id="UP000641646"/>
    </source>
</evidence>
<dbReference type="Proteomes" id="UP000641646">
    <property type="component" value="Unassembled WGS sequence"/>
</dbReference>
<dbReference type="Pfam" id="PF00072">
    <property type="entry name" value="Response_reg"/>
    <property type="match status" value="1"/>
</dbReference>
<dbReference type="SMART" id="SM00448">
    <property type="entry name" value="REC"/>
    <property type="match status" value="1"/>
</dbReference>
<dbReference type="AlphaFoldDB" id="A0A926ZIR6"/>
<dbReference type="GO" id="GO:0000160">
    <property type="term" value="P:phosphorelay signal transduction system"/>
    <property type="evidence" value="ECO:0007669"/>
    <property type="project" value="InterPro"/>
</dbReference>
<reference evidence="3" key="1">
    <citation type="journal article" date="2015" name="ISME J.">
        <title>Draft Genome Sequence of Streptomyces incarnatus NRRL8089, which Produces the Nucleoside Antibiotic Sinefungin.</title>
        <authorList>
            <person name="Oshima K."/>
            <person name="Hattori M."/>
            <person name="Shimizu H."/>
            <person name="Fukuda K."/>
            <person name="Nemoto M."/>
            <person name="Inagaki K."/>
            <person name="Tamura T."/>
        </authorList>
    </citation>
    <scope>NUCLEOTIDE SEQUENCE</scope>
    <source>
        <strain evidence="3">FACHB-1375</strain>
    </source>
</reference>
<accession>A0A926ZIR6</accession>
<evidence type="ECO:0000313" key="3">
    <source>
        <dbReference type="EMBL" id="MBD2183577.1"/>
    </source>
</evidence>
<dbReference type="PANTHER" id="PTHR44520">
    <property type="entry name" value="RESPONSE REGULATOR RCP1-RELATED"/>
    <property type="match status" value="1"/>
</dbReference>
<organism evidence="3 4">
    <name type="scientific">Aerosakkonema funiforme FACHB-1375</name>
    <dbReference type="NCBI Taxonomy" id="2949571"/>
    <lineage>
        <taxon>Bacteria</taxon>
        <taxon>Bacillati</taxon>
        <taxon>Cyanobacteriota</taxon>
        <taxon>Cyanophyceae</taxon>
        <taxon>Oscillatoriophycideae</taxon>
        <taxon>Aerosakkonematales</taxon>
        <taxon>Aerosakkonemataceae</taxon>
        <taxon>Aerosakkonema</taxon>
    </lineage>
</organism>
<dbReference type="InterPro" id="IPR011006">
    <property type="entry name" value="CheY-like_superfamily"/>
</dbReference>
<dbReference type="InterPro" id="IPR052893">
    <property type="entry name" value="TCS_response_regulator"/>
</dbReference>
<dbReference type="InterPro" id="IPR001789">
    <property type="entry name" value="Sig_transdc_resp-reg_receiver"/>
</dbReference>
<gene>
    <name evidence="3" type="ORF">H6G03_21365</name>
</gene>
<dbReference type="PROSITE" id="PS50110">
    <property type="entry name" value="RESPONSE_REGULATORY"/>
    <property type="match status" value="1"/>
</dbReference>
<dbReference type="CDD" id="cd17557">
    <property type="entry name" value="REC_Rcp-like"/>
    <property type="match status" value="1"/>
</dbReference>
<comment type="caution">
    <text evidence="3">The sequence shown here is derived from an EMBL/GenBank/DDBJ whole genome shotgun (WGS) entry which is preliminary data.</text>
</comment>
<keyword evidence="1" id="KW-0597">Phosphoprotein</keyword>
<proteinExistence type="predicted"/>
<reference evidence="3" key="2">
    <citation type="submission" date="2020-08" db="EMBL/GenBank/DDBJ databases">
        <authorList>
            <person name="Chen M."/>
            <person name="Teng W."/>
            <person name="Zhao L."/>
            <person name="Hu C."/>
            <person name="Zhou Y."/>
            <person name="Han B."/>
            <person name="Song L."/>
            <person name="Shu W."/>
        </authorList>
    </citation>
    <scope>NUCLEOTIDE SEQUENCE</scope>
    <source>
        <strain evidence="3">FACHB-1375</strain>
    </source>
</reference>
<protein>
    <submittedName>
        <fullName evidence="3">Response regulator</fullName>
    </submittedName>
</protein>
<dbReference type="RefSeq" id="WP_190468177.1">
    <property type="nucleotide sequence ID" value="NZ_JACJPW010000059.1"/>
</dbReference>
<dbReference type="EMBL" id="JACJPW010000059">
    <property type="protein sequence ID" value="MBD2183577.1"/>
    <property type="molecule type" value="Genomic_DNA"/>
</dbReference>
<feature type="domain" description="Response regulatory" evidence="2">
    <location>
        <begin position="1"/>
        <end position="129"/>
    </location>
</feature>
<name>A0A926ZIR6_9CYAN</name>
<evidence type="ECO:0000256" key="1">
    <source>
        <dbReference type="PROSITE-ProRule" id="PRU00169"/>
    </source>
</evidence>